<evidence type="ECO:0000313" key="10">
    <source>
        <dbReference type="EMBL" id="RSU13329.1"/>
    </source>
</evidence>
<dbReference type="Proteomes" id="UP000286773">
    <property type="component" value="Unassembled WGS sequence"/>
</dbReference>
<dbReference type="Pfam" id="PF01232">
    <property type="entry name" value="Mannitol_dh"/>
    <property type="match status" value="1"/>
</dbReference>
<dbReference type="OrthoDB" id="9768714at2"/>
<evidence type="ECO:0000256" key="3">
    <source>
        <dbReference type="ARBA" id="ARBA00016219"/>
    </source>
</evidence>
<keyword evidence="11" id="KW-1185">Reference proteome</keyword>
<proteinExistence type="inferred from homology"/>
<dbReference type="InterPro" id="IPR036291">
    <property type="entry name" value="NAD(P)-bd_dom_sf"/>
</dbReference>
<dbReference type="Gene3D" id="3.40.50.720">
    <property type="entry name" value="NAD(P)-binding Rossmann-like Domain"/>
    <property type="match status" value="1"/>
</dbReference>
<dbReference type="InterPro" id="IPR013118">
    <property type="entry name" value="Mannitol_DH_C"/>
</dbReference>
<dbReference type="GO" id="GO:0005829">
    <property type="term" value="C:cytosol"/>
    <property type="evidence" value="ECO:0007669"/>
    <property type="project" value="TreeGrafter"/>
</dbReference>
<dbReference type="InterPro" id="IPR000669">
    <property type="entry name" value="Mannitol_DH"/>
</dbReference>
<dbReference type="GO" id="GO:0019592">
    <property type="term" value="P:mannitol catabolic process"/>
    <property type="evidence" value="ECO:0007669"/>
    <property type="project" value="TreeGrafter"/>
</dbReference>
<dbReference type="PRINTS" id="PR00084">
    <property type="entry name" value="MTLDHDRGNASE"/>
</dbReference>
<sequence>MKAVHFGAGNIGRGLIGQVLHNNDFEICFVDTFYPIVEQLNQDNGYWVEYINKNRTTVFIDQIHAICINDLQQLIKEIQTADLITTSVGVNNLEKIAPAMTEALKKRFEQNVKPINILANENVINASTLLKRAVYQELDKISRQLFDTYVSFVDTSIDRQALSKEETAKSIAVVEPYYEWIINKSQWHPNVDFELKDVTYVSEMEPYIERKLFIVNAAHAAFAYLGALFDCQTIQEVMEIPDILNIVRGFLTENQEYFVKKYQINQQELERFIENTLMRQGNPQLEDSIERVGRSPLRKLSTDDRLVGPVKKLANLGISHVNGVKVIAAAYLYSNPKDEEALALQQLLREQSALSVISNVSGLEGTLLEEVEAMYEQIKKNKELIFQGGGNA</sequence>
<feature type="domain" description="Mannitol dehydrogenase N-terminal" evidence="8">
    <location>
        <begin position="1"/>
        <end position="187"/>
    </location>
</feature>
<dbReference type="PANTHER" id="PTHR30524:SF0">
    <property type="entry name" value="ALTRONATE OXIDOREDUCTASE-RELATED"/>
    <property type="match status" value="1"/>
</dbReference>
<evidence type="ECO:0000256" key="7">
    <source>
        <dbReference type="HAMAP-Rule" id="MF_00196"/>
    </source>
</evidence>
<dbReference type="RefSeq" id="WP_126812841.1">
    <property type="nucleotide sequence ID" value="NZ_NGKC01000003.1"/>
</dbReference>
<keyword evidence="5 7" id="KW-0520">NAD</keyword>
<feature type="domain" description="Mannitol dehydrogenase C-terminal" evidence="9">
    <location>
        <begin position="204"/>
        <end position="385"/>
    </location>
</feature>
<reference evidence="10 11" key="1">
    <citation type="submission" date="2017-05" db="EMBL/GenBank/DDBJ databases">
        <title>Vagococcus spp. assemblies.</title>
        <authorList>
            <person name="Gulvik C.A."/>
        </authorList>
    </citation>
    <scope>NUCLEOTIDE SEQUENCE [LARGE SCALE GENOMIC DNA]</scope>
    <source>
        <strain evidence="10 11">LMG 24798</strain>
    </source>
</reference>
<evidence type="ECO:0000259" key="9">
    <source>
        <dbReference type="Pfam" id="PF08125"/>
    </source>
</evidence>
<evidence type="ECO:0000256" key="5">
    <source>
        <dbReference type="ARBA" id="ARBA00023027"/>
    </source>
</evidence>
<dbReference type="PANTHER" id="PTHR30524">
    <property type="entry name" value="MANNITOL-1-PHOSPHATE 5-DEHYDROGENASE"/>
    <property type="match status" value="1"/>
</dbReference>
<name>A0A430AZ62_9ENTE</name>
<evidence type="ECO:0000256" key="6">
    <source>
        <dbReference type="ARBA" id="ARBA00048615"/>
    </source>
</evidence>
<dbReference type="InterPro" id="IPR013131">
    <property type="entry name" value="Mannitol_DH_N"/>
</dbReference>
<evidence type="ECO:0000256" key="1">
    <source>
        <dbReference type="ARBA" id="ARBA00006541"/>
    </source>
</evidence>
<keyword evidence="4 7" id="KW-0560">Oxidoreductase</keyword>
<dbReference type="SUPFAM" id="SSF48179">
    <property type="entry name" value="6-phosphogluconate dehydrogenase C-terminal domain-like"/>
    <property type="match status" value="1"/>
</dbReference>
<dbReference type="Gene3D" id="1.10.1040.10">
    <property type="entry name" value="N-(1-d-carboxylethyl)-l-norvaline Dehydrogenase, domain 2"/>
    <property type="match status" value="1"/>
</dbReference>
<comment type="similarity">
    <text evidence="1 7">Belongs to the mannitol dehydrogenase family.</text>
</comment>
<dbReference type="InterPro" id="IPR023028">
    <property type="entry name" value="Mannitol_1_phos_5_DH"/>
</dbReference>
<accession>A0A430AZ62</accession>
<dbReference type="GO" id="GO:0008926">
    <property type="term" value="F:mannitol-1-phosphate 5-dehydrogenase activity"/>
    <property type="evidence" value="ECO:0007669"/>
    <property type="project" value="UniProtKB-UniRule"/>
</dbReference>
<comment type="catalytic activity">
    <reaction evidence="6 7">
        <text>D-mannitol 1-phosphate + NAD(+) = beta-D-fructose 6-phosphate + NADH + H(+)</text>
        <dbReference type="Rhea" id="RHEA:19661"/>
        <dbReference type="ChEBI" id="CHEBI:15378"/>
        <dbReference type="ChEBI" id="CHEBI:57540"/>
        <dbReference type="ChEBI" id="CHEBI:57634"/>
        <dbReference type="ChEBI" id="CHEBI:57945"/>
        <dbReference type="ChEBI" id="CHEBI:61381"/>
        <dbReference type="EC" id="1.1.1.17"/>
    </reaction>
</comment>
<feature type="binding site" evidence="7">
    <location>
        <begin position="3"/>
        <end position="14"/>
    </location>
    <ligand>
        <name>NAD(+)</name>
        <dbReference type="ChEBI" id="CHEBI:57540"/>
    </ligand>
</feature>
<comment type="caution">
    <text evidence="10">The sequence shown here is derived from an EMBL/GenBank/DDBJ whole genome shotgun (WGS) entry which is preliminary data.</text>
</comment>
<dbReference type="HAMAP" id="MF_00196">
    <property type="entry name" value="Mannitol_dehydrog"/>
    <property type="match status" value="1"/>
</dbReference>
<gene>
    <name evidence="7" type="primary">mtlD</name>
    <name evidence="10" type="ORF">CBF27_03885</name>
</gene>
<dbReference type="EC" id="1.1.1.17" evidence="2 7"/>
<evidence type="ECO:0000256" key="4">
    <source>
        <dbReference type="ARBA" id="ARBA00023002"/>
    </source>
</evidence>
<dbReference type="Pfam" id="PF08125">
    <property type="entry name" value="Mannitol_dh_C"/>
    <property type="match status" value="1"/>
</dbReference>
<evidence type="ECO:0000313" key="11">
    <source>
        <dbReference type="Proteomes" id="UP000286773"/>
    </source>
</evidence>
<dbReference type="SUPFAM" id="SSF51735">
    <property type="entry name" value="NAD(P)-binding Rossmann-fold domains"/>
    <property type="match status" value="1"/>
</dbReference>
<dbReference type="InterPro" id="IPR013328">
    <property type="entry name" value="6PGD_dom2"/>
</dbReference>
<protein>
    <recommendedName>
        <fullName evidence="3 7">Mannitol-1-phosphate 5-dehydrogenase</fullName>
        <ecNumber evidence="2 7">1.1.1.17</ecNumber>
    </recommendedName>
</protein>
<dbReference type="AlphaFoldDB" id="A0A430AZ62"/>
<evidence type="ECO:0000256" key="2">
    <source>
        <dbReference type="ARBA" id="ARBA00012939"/>
    </source>
</evidence>
<dbReference type="EMBL" id="NGKC01000003">
    <property type="protein sequence ID" value="RSU13329.1"/>
    <property type="molecule type" value="Genomic_DNA"/>
</dbReference>
<evidence type="ECO:0000259" key="8">
    <source>
        <dbReference type="Pfam" id="PF01232"/>
    </source>
</evidence>
<dbReference type="InterPro" id="IPR008927">
    <property type="entry name" value="6-PGluconate_DH-like_C_sf"/>
</dbReference>
<organism evidence="10 11">
    <name type="scientific">Vagococcus acidifermentans</name>
    <dbReference type="NCBI Taxonomy" id="564710"/>
    <lineage>
        <taxon>Bacteria</taxon>
        <taxon>Bacillati</taxon>
        <taxon>Bacillota</taxon>
        <taxon>Bacilli</taxon>
        <taxon>Lactobacillales</taxon>
        <taxon>Enterococcaceae</taxon>
        <taxon>Vagococcus</taxon>
    </lineage>
</organism>